<feature type="region of interest" description="Disordered" evidence="4">
    <location>
        <begin position="561"/>
        <end position="586"/>
    </location>
</feature>
<dbReference type="GO" id="GO:0031267">
    <property type="term" value="F:small GTPase binding"/>
    <property type="evidence" value="ECO:0007669"/>
    <property type="project" value="TreeGrafter"/>
</dbReference>
<dbReference type="SMART" id="SM00368">
    <property type="entry name" value="LRR_RI"/>
    <property type="match status" value="7"/>
</dbReference>
<dbReference type="GO" id="GO:0005829">
    <property type="term" value="C:cytosol"/>
    <property type="evidence" value="ECO:0007669"/>
    <property type="project" value="TreeGrafter"/>
</dbReference>
<dbReference type="Pfam" id="PF13516">
    <property type="entry name" value="LRR_6"/>
    <property type="match status" value="6"/>
</dbReference>
<dbReference type="PANTHER" id="PTHR24113:SF12">
    <property type="entry name" value="RAN GTPASE-ACTIVATING PROTEIN 1"/>
    <property type="match status" value="1"/>
</dbReference>
<evidence type="ECO:0000256" key="3">
    <source>
        <dbReference type="ARBA" id="ARBA00022737"/>
    </source>
</evidence>
<feature type="compositionally biased region" description="Basic and acidic residues" evidence="4">
    <location>
        <begin position="364"/>
        <end position="373"/>
    </location>
</feature>
<dbReference type="Proteomes" id="UP001165082">
    <property type="component" value="Unassembled WGS sequence"/>
</dbReference>
<name>A0A9W7DPT3_9STRA</name>
<dbReference type="Gene3D" id="3.80.10.10">
    <property type="entry name" value="Ribonuclease Inhibitor"/>
    <property type="match status" value="3"/>
</dbReference>
<keyword evidence="1" id="KW-0343">GTPase activation</keyword>
<keyword evidence="6" id="KW-1185">Reference proteome</keyword>
<dbReference type="InterPro" id="IPR032675">
    <property type="entry name" value="LRR_dom_sf"/>
</dbReference>
<evidence type="ECO:0000256" key="2">
    <source>
        <dbReference type="ARBA" id="ARBA00022614"/>
    </source>
</evidence>
<dbReference type="GO" id="GO:0005634">
    <property type="term" value="C:nucleus"/>
    <property type="evidence" value="ECO:0007669"/>
    <property type="project" value="TreeGrafter"/>
</dbReference>
<accession>A0A9W7DPT3</accession>
<keyword evidence="2" id="KW-0433">Leucine-rich repeat</keyword>
<dbReference type="EMBL" id="BRXZ01000710">
    <property type="protein sequence ID" value="GMH51679.1"/>
    <property type="molecule type" value="Genomic_DNA"/>
</dbReference>
<reference evidence="5" key="1">
    <citation type="submission" date="2022-07" db="EMBL/GenBank/DDBJ databases">
        <title>Genome analysis of Parmales, a sister group of diatoms, reveals the evolutionary specialization of diatoms from phago-mixotrophs to photoautotrophs.</title>
        <authorList>
            <person name="Ban H."/>
            <person name="Sato S."/>
            <person name="Yoshikawa S."/>
            <person name="Kazumasa Y."/>
            <person name="Nakamura Y."/>
            <person name="Ichinomiya M."/>
            <person name="Saitoh K."/>
            <person name="Sato N."/>
            <person name="Blanc-Mathieu R."/>
            <person name="Endo H."/>
            <person name="Kuwata A."/>
            <person name="Ogata H."/>
        </authorList>
    </citation>
    <scope>NUCLEOTIDE SEQUENCE</scope>
</reference>
<feature type="compositionally biased region" description="Basic residues" evidence="4">
    <location>
        <begin position="349"/>
        <end position="360"/>
    </location>
</feature>
<dbReference type="OrthoDB" id="6500038at2759"/>
<evidence type="ECO:0000313" key="6">
    <source>
        <dbReference type="Proteomes" id="UP001165082"/>
    </source>
</evidence>
<dbReference type="InterPro" id="IPR027038">
    <property type="entry name" value="RanGap"/>
</dbReference>
<evidence type="ECO:0000256" key="1">
    <source>
        <dbReference type="ARBA" id="ARBA00022468"/>
    </source>
</evidence>
<dbReference type="GO" id="GO:0048471">
    <property type="term" value="C:perinuclear region of cytoplasm"/>
    <property type="evidence" value="ECO:0007669"/>
    <property type="project" value="TreeGrafter"/>
</dbReference>
<dbReference type="SUPFAM" id="SSF52047">
    <property type="entry name" value="RNI-like"/>
    <property type="match status" value="1"/>
</dbReference>
<protein>
    <submittedName>
        <fullName evidence="5">Uncharacterized protein</fullName>
    </submittedName>
</protein>
<dbReference type="InterPro" id="IPR001611">
    <property type="entry name" value="Leu-rich_rpt"/>
</dbReference>
<feature type="region of interest" description="Disordered" evidence="4">
    <location>
        <begin position="340"/>
        <end position="373"/>
    </location>
</feature>
<dbReference type="GO" id="GO:0006913">
    <property type="term" value="P:nucleocytoplasmic transport"/>
    <property type="evidence" value="ECO:0007669"/>
    <property type="project" value="TreeGrafter"/>
</dbReference>
<comment type="caution">
    <text evidence="5">The sequence shown here is derived from an EMBL/GenBank/DDBJ whole genome shotgun (WGS) entry which is preliminary data.</text>
</comment>
<dbReference type="PANTHER" id="PTHR24113">
    <property type="entry name" value="RAN GTPASE-ACTIVATING PROTEIN 1"/>
    <property type="match status" value="1"/>
</dbReference>
<evidence type="ECO:0000256" key="4">
    <source>
        <dbReference type="SAM" id="MobiDB-lite"/>
    </source>
</evidence>
<keyword evidence="3" id="KW-0677">Repeat</keyword>
<dbReference type="AlphaFoldDB" id="A0A9W7DPT3"/>
<gene>
    <name evidence="5" type="ORF">TrRE_jg11343</name>
</gene>
<feature type="compositionally biased region" description="Gly residues" evidence="4">
    <location>
        <begin position="563"/>
        <end position="586"/>
    </location>
</feature>
<evidence type="ECO:0000313" key="5">
    <source>
        <dbReference type="EMBL" id="GMH51679.1"/>
    </source>
</evidence>
<feature type="region of interest" description="Disordered" evidence="4">
    <location>
        <begin position="174"/>
        <end position="239"/>
    </location>
</feature>
<dbReference type="GO" id="GO:0005096">
    <property type="term" value="F:GTPase activator activity"/>
    <property type="evidence" value="ECO:0007669"/>
    <property type="project" value="UniProtKB-KW"/>
</dbReference>
<sequence length="616" mass="64458">MNTSSLFHDSDLNPSDFSPFSAPSTKSRSPHKVTMLSVSANDANESRKKVLTYQSRYIRKCEEEGTAPSSCIVRNICKEAMPLSNLLLGDSGVNALVMSITPTLTDLDLSSNGLTSSSLLILSPYLPVSSITSLNLARNSISDAGASSLFQVLRYSKLRNLCLSGNKIGDAGVQGLLERDPDSGSSGLAQPPEGGVDKKEASKSPARGGGTAGSTKLADQPHSPAPPVSSAPPSRSPRASLAYVEPPLEVLNLSSNHLTPSGFQAVSSFLSDGPFRLRRLDLSWNTGGDDGCLSVANALGRRGAQCVESLNLAFNGITDGGGARIFYVLAVMFGGEVGGGGKGEEGKGGKKGGKKGKRGTQKGETMKGKEGKTLKEAFKEISTTLRQGGEGEYSGEEGGGRNLVCSIEGVEMTLESAISKLEVKHGQTLSSVSSHLFGPHKVPSKAGFLPALTHLGLSRNRLGPLSCLALLRMLVMPACVASRVKRKRVKMRVQPKLTTSRRAERVGGGGAQQERQQVWAGKGCTITHLDVGFNPLGGEGTDVVVKARGTNVEVLRIENTNDGEGGVGIEGTERGGGSNQEEGGVGEMMVEDGGVTVTEFPGVRRAVNPRTGRGGR</sequence>
<organism evidence="5 6">
    <name type="scientific">Triparma retinervis</name>
    <dbReference type="NCBI Taxonomy" id="2557542"/>
    <lineage>
        <taxon>Eukaryota</taxon>
        <taxon>Sar</taxon>
        <taxon>Stramenopiles</taxon>
        <taxon>Ochrophyta</taxon>
        <taxon>Bolidophyceae</taxon>
        <taxon>Parmales</taxon>
        <taxon>Triparmaceae</taxon>
        <taxon>Triparma</taxon>
    </lineage>
</organism>
<proteinExistence type="predicted"/>